<keyword evidence="2" id="KW-1185">Reference proteome</keyword>
<accession>A0ABP9AK10</accession>
<protein>
    <submittedName>
        <fullName evidence="1">Phage tail protein</fullName>
    </submittedName>
</protein>
<gene>
    <name evidence="1" type="ORF">GCM10023307_03830</name>
</gene>
<reference evidence="2" key="1">
    <citation type="journal article" date="2019" name="Int. J. Syst. Evol. Microbiol.">
        <title>The Global Catalogue of Microorganisms (GCM) 10K type strain sequencing project: providing services to taxonomists for standard genome sequencing and annotation.</title>
        <authorList>
            <consortium name="The Broad Institute Genomics Platform"/>
            <consortium name="The Broad Institute Genome Sequencing Center for Infectious Disease"/>
            <person name="Wu L."/>
            <person name="Ma J."/>
        </authorList>
    </citation>
    <scope>NUCLEOTIDE SEQUENCE [LARGE SCALE GENOMIC DNA]</scope>
    <source>
        <strain evidence="2">JCM 18204</strain>
    </source>
</reference>
<comment type="caution">
    <text evidence="1">The sequence shown here is derived from an EMBL/GenBank/DDBJ whole genome shotgun (WGS) entry which is preliminary data.</text>
</comment>
<sequence>MGKSSKPTIGYRHFMYLYMGESIGPNDYLAGVKVGGQTVFEGERAGSGTLAINLPQLFGGDKKEGGLVGSLQIRMGEPDQLPVPYLQEQVPGPWPAARGLCTTLYRGMVGAMNPYLKLWAKRWGRFVQGWSTPVWQPQLARIGRGMNAAHIHYQCLTDTVWGCGLDPALIDGESFLRAAEQLHDEAFGLCLGWRRGDSIGNFLQTVNTHVGGLWAFDPMRGQFVYRLFRPDYDVATLPLLDETSVLALESWQTPLLDGSVNEVTVIGRDCVTNLELAATFQNMANVQAQGRVVADRRTLPGLWNRTLCERVAARETAAASSLLQRIKLTVDRRWWGVKRGDVLALSWRRKGVQRMPVRVLEVDEGTRTDGALALTLVQDIDGMAATTYLRPVIGPWSPPDTRPQPVPAQRLVEATYRDLAGRLRPADLAQVEDDAGFVVALGSRPNGPAYGYTLVTRSGAGDFVEVAGGDFSATATLAGALGPTDTVATLADTRDLDLVAVGSEALIDEELVRIDALDPIAGTLTLARGCVDTVPTPHAAGARVWFTDTYVGADPTEYLAGDTVQAKLLTRTQQGTLDPALAPVAQVRLDARHARPYPPGRLRINGAAWPQAAFARLDLAWAHRDRVLQGDRLIEHEAGSIGPEPGTTTTVRVLHALSGAVLHETTGIVGTSHTVEVLLANGATVRVEVDSRRGVLVSRQRHVRTIACECGEKLANADFDTQAAWTLGAGWSIAGSAAVKVAGIASDLAQPFAFVDGGVYRIELVLSQVTAGSVRVGLAGVAPIDGATRNANGTFVDTITANAHTALRIAADAAFAGRIERVSLRRLA</sequence>
<evidence type="ECO:0000313" key="2">
    <source>
        <dbReference type="Proteomes" id="UP001499959"/>
    </source>
</evidence>
<proteinExistence type="predicted"/>
<dbReference type="RefSeq" id="WP_345301579.1">
    <property type="nucleotide sequence ID" value="NZ_BAABJE010000001.1"/>
</dbReference>
<organism evidence="1 2">
    <name type="scientific">Lysobacter hankyongensis</name>
    <dbReference type="NCBI Taxonomy" id="1176535"/>
    <lineage>
        <taxon>Bacteria</taxon>
        <taxon>Pseudomonadati</taxon>
        <taxon>Pseudomonadota</taxon>
        <taxon>Gammaproteobacteria</taxon>
        <taxon>Lysobacterales</taxon>
        <taxon>Lysobacteraceae</taxon>
        <taxon>Lysobacter</taxon>
    </lineage>
</organism>
<dbReference type="EMBL" id="BAABJE010000001">
    <property type="protein sequence ID" value="GAA4782507.1"/>
    <property type="molecule type" value="Genomic_DNA"/>
</dbReference>
<evidence type="ECO:0000313" key="1">
    <source>
        <dbReference type="EMBL" id="GAA4782507.1"/>
    </source>
</evidence>
<name>A0ABP9AK10_9GAMM</name>
<dbReference type="Proteomes" id="UP001499959">
    <property type="component" value="Unassembled WGS sequence"/>
</dbReference>